<dbReference type="AlphaFoldDB" id="A0A2P4XUW3"/>
<dbReference type="Pfam" id="PF13843">
    <property type="entry name" value="DDE_Tnp_1_7"/>
    <property type="match status" value="1"/>
</dbReference>
<reference evidence="2 3" key="1">
    <citation type="journal article" date="2017" name="Genome Biol. Evol.">
        <title>Phytophthora megakarya and P. palmivora, closely related causal agents of cacao black pod rot, underwent increases in genome sizes and gene numbers by different mechanisms.</title>
        <authorList>
            <person name="Ali S.S."/>
            <person name="Shao J."/>
            <person name="Lary D.J."/>
            <person name="Kronmiller B."/>
            <person name="Shen D."/>
            <person name="Strem M.D."/>
            <person name="Amoako-Attah I."/>
            <person name="Akrofi A.Y."/>
            <person name="Begoude B.A."/>
            <person name="Ten Hoopen G.M."/>
            <person name="Coulibaly K."/>
            <person name="Kebe B.I."/>
            <person name="Melnick R.L."/>
            <person name="Guiltinan M.J."/>
            <person name="Tyler B.M."/>
            <person name="Meinhardt L.W."/>
            <person name="Bailey B.A."/>
        </authorList>
    </citation>
    <scope>NUCLEOTIDE SEQUENCE [LARGE SCALE GENOMIC DNA]</scope>
    <source>
        <strain evidence="3">sbr112.9</strain>
    </source>
</reference>
<dbReference type="Proteomes" id="UP000237271">
    <property type="component" value="Unassembled WGS sequence"/>
</dbReference>
<evidence type="ECO:0000313" key="3">
    <source>
        <dbReference type="Proteomes" id="UP000237271"/>
    </source>
</evidence>
<protein>
    <recommendedName>
        <fullName evidence="1">PiggyBac transposable element-derived protein domain-containing protein</fullName>
    </recommendedName>
</protein>
<organism evidence="2 3">
    <name type="scientific">Phytophthora palmivora</name>
    <dbReference type="NCBI Taxonomy" id="4796"/>
    <lineage>
        <taxon>Eukaryota</taxon>
        <taxon>Sar</taxon>
        <taxon>Stramenopiles</taxon>
        <taxon>Oomycota</taxon>
        <taxon>Peronosporomycetes</taxon>
        <taxon>Peronosporales</taxon>
        <taxon>Peronosporaceae</taxon>
        <taxon>Phytophthora</taxon>
    </lineage>
</organism>
<keyword evidence="3" id="KW-1185">Reference proteome</keyword>
<name>A0A2P4XUW3_9STRA</name>
<feature type="domain" description="PiggyBac transposable element-derived protein" evidence="1">
    <location>
        <begin position="33"/>
        <end position="186"/>
    </location>
</feature>
<dbReference type="OrthoDB" id="6158253at2759"/>
<dbReference type="EMBL" id="NCKW01007881">
    <property type="protein sequence ID" value="POM69353.1"/>
    <property type="molecule type" value="Genomic_DNA"/>
</dbReference>
<gene>
    <name evidence="2" type="ORF">PHPALM_14370</name>
</gene>
<dbReference type="InterPro" id="IPR029526">
    <property type="entry name" value="PGBD"/>
</dbReference>
<sequence length="277" mass="30909">MGHKAVPNICTEKPTVFEQHAGELGGESPTQYSADPNSGSTAVIRNLSKVPPPRKEGVFHAVGTDRFYTSVQLVLQLLARNVYSVGTTQTNKKGFSTKLITKDNSRPSNVLRGSSTVAVAKHYVGGTDYLYTCYRHAALQWLKPAQFTVNLARLIAGGQRIIIACPPTMRDYHSWMGGVDIHNQLRLQRYSLTPTACAISKVVQNYVFGTVGYGHHKCIQPDIFDASLHRKLSGHKLIEFLLWTQIRDRVRKRPQHQCKVCSNRNAELETVVPQDLL</sequence>
<evidence type="ECO:0000313" key="2">
    <source>
        <dbReference type="EMBL" id="POM69353.1"/>
    </source>
</evidence>
<dbReference type="PANTHER" id="PTHR46599:SF3">
    <property type="entry name" value="PIGGYBAC TRANSPOSABLE ELEMENT-DERIVED PROTEIN 4"/>
    <property type="match status" value="1"/>
</dbReference>
<proteinExistence type="predicted"/>
<evidence type="ECO:0000259" key="1">
    <source>
        <dbReference type="Pfam" id="PF13843"/>
    </source>
</evidence>
<comment type="caution">
    <text evidence="2">The sequence shown here is derived from an EMBL/GenBank/DDBJ whole genome shotgun (WGS) entry which is preliminary data.</text>
</comment>
<dbReference type="PANTHER" id="PTHR46599">
    <property type="entry name" value="PIGGYBAC TRANSPOSABLE ELEMENT-DERIVED PROTEIN 4"/>
    <property type="match status" value="1"/>
</dbReference>
<accession>A0A2P4XUW3</accession>